<dbReference type="Proteomes" id="UP000601789">
    <property type="component" value="Unassembled WGS sequence"/>
</dbReference>
<sequence length="51" mass="5408">MEHGKSRIRKNIGTAAVVGIIALTIITAFYVGMSDDSSKTIVPVPIDAPRP</sequence>
<keyword evidence="3" id="KW-1185">Reference proteome</keyword>
<gene>
    <name evidence="2" type="ORF">IOD40_13320</name>
</gene>
<keyword evidence="1" id="KW-1133">Transmembrane helix</keyword>
<name>A0ABS0SED7_9HYPH</name>
<accession>A0ABS0SED7</accession>
<dbReference type="RefSeq" id="WP_210336908.1">
    <property type="nucleotide sequence ID" value="NZ_JADGMQ010000009.1"/>
</dbReference>
<evidence type="ECO:0000313" key="2">
    <source>
        <dbReference type="EMBL" id="MBI1621637.1"/>
    </source>
</evidence>
<feature type="transmembrane region" description="Helical" evidence="1">
    <location>
        <begin position="12"/>
        <end position="33"/>
    </location>
</feature>
<comment type="caution">
    <text evidence="2">The sequence shown here is derived from an EMBL/GenBank/DDBJ whole genome shotgun (WGS) entry which is preliminary data.</text>
</comment>
<keyword evidence="1" id="KW-0812">Transmembrane</keyword>
<keyword evidence="1" id="KW-0472">Membrane</keyword>
<evidence type="ECO:0000313" key="3">
    <source>
        <dbReference type="Proteomes" id="UP000601789"/>
    </source>
</evidence>
<dbReference type="EMBL" id="JADGMQ010000009">
    <property type="protein sequence ID" value="MBI1621637.1"/>
    <property type="molecule type" value="Genomic_DNA"/>
</dbReference>
<evidence type="ECO:0000256" key="1">
    <source>
        <dbReference type="SAM" id="Phobius"/>
    </source>
</evidence>
<organism evidence="2 3">
    <name type="scientific">Aquamicrobium zhengzhouense</name>
    <dbReference type="NCBI Taxonomy" id="2781738"/>
    <lineage>
        <taxon>Bacteria</taxon>
        <taxon>Pseudomonadati</taxon>
        <taxon>Pseudomonadota</taxon>
        <taxon>Alphaproteobacteria</taxon>
        <taxon>Hyphomicrobiales</taxon>
        <taxon>Phyllobacteriaceae</taxon>
        <taxon>Aquamicrobium</taxon>
    </lineage>
</organism>
<protein>
    <submittedName>
        <fullName evidence="2">Uncharacterized protein</fullName>
    </submittedName>
</protein>
<reference evidence="2 3" key="1">
    <citation type="submission" date="2020-10" db="EMBL/GenBank/DDBJ databases">
        <title>Aquamicrobium zhengzhouensis sp. nov., a exopolysaccharide producing bacterium isolated from farmland soil.</title>
        <authorList>
            <person name="Wang X."/>
        </authorList>
    </citation>
    <scope>NUCLEOTIDE SEQUENCE [LARGE SCALE GENOMIC DNA]</scope>
    <source>
        <strain evidence="3">cd-1</strain>
    </source>
</reference>
<proteinExistence type="predicted"/>